<evidence type="ECO:0000313" key="2">
    <source>
        <dbReference type="EMBL" id="SDO30317.1"/>
    </source>
</evidence>
<feature type="transmembrane region" description="Helical" evidence="1">
    <location>
        <begin position="170"/>
        <end position="185"/>
    </location>
</feature>
<dbReference type="GO" id="GO:0016020">
    <property type="term" value="C:membrane"/>
    <property type="evidence" value="ECO:0007669"/>
    <property type="project" value="InterPro"/>
</dbReference>
<feature type="transmembrane region" description="Helical" evidence="1">
    <location>
        <begin position="131"/>
        <end position="149"/>
    </location>
</feature>
<dbReference type="PIRSF" id="PIRSF037259">
    <property type="entry name" value="EcsB_ABC"/>
    <property type="match status" value="1"/>
</dbReference>
<feature type="transmembrane region" description="Helical" evidence="1">
    <location>
        <begin position="21"/>
        <end position="46"/>
    </location>
</feature>
<dbReference type="Proteomes" id="UP000198778">
    <property type="component" value="Unassembled WGS sequence"/>
</dbReference>
<evidence type="ECO:0000256" key="1">
    <source>
        <dbReference type="SAM" id="Phobius"/>
    </source>
</evidence>
<proteinExistence type="predicted"/>
<keyword evidence="3" id="KW-1185">Reference proteome</keyword>
<feature type="transmembrane region" description="Helical" evidence="1">
    <location>
        <begin position="52"/>
        <end position="72"/>
    </location>
</feature>
<keyword evidence="1" id="KW-0472">Membrane</keyword>
<protein>
    <submittedName>
        <fullName evidence="2">ABC-2 type transport system permease protein</fullName>
    </submittedName>
</protein>
<feature type="transmembrane region" description="Helical" evidence="1">
    <location>
        <begin position="351"/>
        <end position="369"/>
    </location>
</feature>
<dbReference type="OrthoDB" id="2447941at2"/>
<sequence length="401" mass="47075">MNEALKVWEKRRQEYWTLAVKYLRLIGNSGFLFTIYILFLFGSYYYGQFLEWLPETFPAVLFFTLFFTWIVTRGRVRTFLKQADVVFLLPMESRLKKYFRASLKYSWMMEAFWVTLAFLLLAPLFNDRIASGGGILLSVLLAIFLLKLWNLAASFEEQRIQDDRKYKVHLWLRACLNAGVLYLLFSFMHVIWTAGAALLLAAIYQFYFSRISGSLQWERLIRIENNTVRTFFRVANNFTDVPHLKQSIKERTWLSFLYRLVPYSRENAYRYLFGRAMIRSGDYFGIYIRLTVLGMIFLAAVDISWGMWLLAGLFAYMTVIQLETLAYHFQTSQMLPLYPLKTSWKLAGVKFWIWGLGLLQAVCFIIIAAGEWLNAVIILIITLGMYFYGINYRLPGKIAAD</sequence>
<evidence type="ECO:0000313" key="3">
    <source>
        <dbReference type="Proteomes" id="UP000198778"/>
    </source>
</evidence>
<gene>
    <name evidence="2" type="ORF">SAMN04488053_110128</name>
</gene>
<dbReference type="RefSeq" id="WP_090843614.1">
    <property type="nucleotide sequence ID" value="NZ_FNIL01000010.1"/>
</dbReference>
<feature type="transmembrane region" description="Helical" evidence="1">
    <location>
        <begin position="375"/>
        <end position="394"/>
    </location>
</feature>
<feature type="transmembrane region" description="Helical" evidence="1">
    <location>
        <begin position="307"/>
        <end position="330"/>
    </location>
</feature>
<dbReference type="STRING" id="745820.SAMN04488053_110128"/>
<organism evidence="2 3">
    <name type="scientific">Alkalicoccus daliensis</name>
    <dbReference type="NCBI Taxonomy" id="745820"/>
    <lineage>
        <taxon>Bacteria</taxon>
        <taxon>Bacillati</taxon>
        <taxon>Bacillota</taxon>
        <taxon>Bacilli</taxon>
        <taxon>Bacillales</taxon>
        <taxon>Bacillaceae</taxon>
        <taxon>Alkalicoccus</taxon>
    </lineage>
</organism>
<name>A0A1H0IFT7_9BACI</name>
<reference evidence="3" key="1">
    <citation type="submission" date="2016-10" db="EMBL/GenBank/DDBJ databases">
        <authorList>
            <person name="Varghese N."/>
            <person name="Submissions S."/>
        </authorList>
    </citation>
    <scope>NUCLEOTIDE SEQUENCE [LARGE SCALE GENOMIC DNA]</scope>
    <source>
        <strain evidence="3">CGMCC 1.10369</strain>
    </source>
</reference>
<feature type="transmembrane region" description="Helical" evidence="1">
    <location>
        <begin position="191"/>
        <end position="209"/>
    </location>
</feature>
<dbReference type="InterPro" id="IPR010288">
    <property type="entry name" value="EcsB_ABC"/>
</dbReference>
<accession>A0A1H0IFT7</accession>
<dbReference type="EMBL" id="FNIL01000010">
    <property type="protein sequence ID" value="SDO30317.1"/>
    <property type="molecule type" value="Genomic_DNA"/>
</dbReference>
<dbReference type="AlphaFoldDB" id="A0A1H0IFT7"/>
<feature type="transmembrane region" description="Helical" evidence="1">
    <location>
        <begin position="105"/>
        <end position="125"/>
    </location>
</feature>
<dbReference type="Pfam" id="PF05975">
    <property type="entry name" value="EcsB"/>
    <property type="match status" value="1"/>
</dbReference>
<keyword evidence="1" id="KW-0812">Transmembrane</keyword>
<feature type="transmembrane region" description="Helical" evidence="1">
    <location>
        <begin position="283"/>
        <end position="301"/>
    </location>
</feature>
<keyword evidence="1" id="KW-1133">Transmembrane helix</keyword>